<dbReference type="GO" id="GO:0008381">
    <property type="term" value="F:mechanosensitive monoatomic ion channel activity"/>
    <property type="evidence" value="ECO:0007669"/>
    <property type="project" value="InterPro"/>
</dbReference>
<evidence type="ECO:0000256" key="5">
    <source>
        <dbReference type="SAM" id="Phobius"/>
    </source>
</evidence>
<dbReference type="EMBL" id="JADIMW010000078">
    <property type="protein sequence ID" value="MBO8438717.1"/>
    <property type="molecule type" value="Genomic_DNA"/>
</dbReference>
<dbReference type="GO" id="GO:0071470">
    <property type="term" value="P:cellular response to osmotic stress"/>
    <property type="evidence" value="ECO:0007669"/>
    <property type="project" value="InterPro"/>
</dbReference>
<accession>A0A9D9E4R5</accession>
<evidence type="ECO:0000256" key="1">
    <source>
        <dbReference type="ARBA" id="ARBA00004370"/>
    </source>
</evidence>
<dbReference type="GO" id="GO:0005886">
    <property type="term" value="C:plasma membrane"/>
    <property type="evidence" value="ECO:0007669"/>
    <property type="project" value="TreeGrafter"/>
</dbReference>
<feature type="transmembrane region" description="Helical" evidence="5">
    <location>
        <begin position="185"/>
        <end position="206"/>
    </location>
</feature>
<feature type="domain" description="Mechanosensitive ion channel MscS" evidence="6">
    <location>
        <begin position="198"/>
        <end position="265"/>
    </location>
</feature>
<dbReference type="Proteomes" id="UP000823636">
    <property type="component" value="Unassembled WGS sequence"/>
</dbReference>
<feature type="transmembrane region" description="Helical" evidence="5">
    <location>
        <begin position="80"/>
        <end position="101"/>
    </location>
</feature>
<feature type="transmembrane region" description="Helical" evidence="5">
    <location>
        <begin position="116"/>
        <end position="135"/>
    </location>
</feature>
<dbReference type="SUPFAM" id="SSF50182">
    <property type="entry name" value="Sm-like ribonucleoproteins"/>
    <property type="match status" value="1"/>
</dbReference>
<dbReference type="InterPro" id="IPR010920">
    <property type="entry name" value="LSM_dom_sf"/>
</dbReference>
<dbReference type="InterPro" id="IPR006685">
    <property type="entry name" value="MscS_channel_2nd"/>
</dbReference>
<evidence type="ECO:0000256" key="3">
    <source>
        <dbReference type="ARBA" id="ARBA00022989"/>
    </source>
</evidence>
<dbReference type="PANTHER" id="PTHR30414:SF0">
    <property type="entry name" value="MINICONDUCTANCE MECHANOSENSITIVE CHANNEL YBDG"/>
    <property type="match status" value="1"/>
</dbReference>
<proteinExistence type="predicted"/>
<feature type="transmembrane region" description="Helical" evidence="5">
    <location>
        <begin position="35"/>
        <end position="56"/>
    </location>
</feature>
<keyword evidence="2 5" id="KW-0812">Transmembrane</keyword>
<organism evidence="7 8">
    <name type="scientific">Candidatus Caccoplasma merdipullorum</name>
    <dbReference type="NCBI Taxonomy" id="2840718"/>
    <lineage>
        <taxon>Bacteria</taxon>
        <taxon>Pseudomonadati</taxon>
        <taxon>Bacteroidota</taxon>
        <taxon>Bacteroidia</taxon>
        <taxon>Bacteroidales</taxon>
        <taxon>Bacteroidaceae</taxon>
        <taxon>Bacteroidaceae incertae sedis</taxon>
        <taxon>Candidatus Caccoplasma</taxon>
    </lineage>
</organism>
<reference evidence="7" key="2">
    <citation type="journal article" date="2021" name="PeerJ">
        <title>Extensive microbial diversity within the chicken gut microbiome revealed by metagenomics and culture.</title>
        <authorList>
            <person name="Gilroy R."/>
            <person name="Ravi A."/>
            <person name="Getino M."/>
            <person name="Pursley I."/>
            <person name="Horton D.L."/>
            <person name="Alikhan N.F."/>
            <person name="Baker D."/>
            <person name="Gharbi K."/>
            <person name="Hall N."/>
            <person name="Watson M."/>
            <person name="Adriaenssens E.M."/>
            <person name="Foster-Nyarko E."/>
            <person name="Jarju S."/>
            <person name="Secka A."/>
            <person name="Antonio M."/>
            <person name="Oren A."/>
            <person name="Chaudhuri R.R."/>
            <person name="La Ragione R."/>
            <person name="Hildebrand F."/>
            <person name="Pallen M.J."/>
        </authorList>
    </citation>
    <scope>NUCLEOTIDE SEQUENCE</scope>
    <source>
        <strain evidence="7">G3-4614</strain>
    </source>
</reference>
<gene>
    <name evidence="7" type="ORF">IAC54_07470</name>
</gene>
<keyword evidence="3 5" id="KW-1133">Transmembrane helix</keyword>
<dbReference type="InterPro" id="IPR030192">
    <property type="entry name" value="YbdG"/>
</dbReference>
<evidence type="ECO:0000313" key="8">
    <source>
        <dbReference type="Proteomes" id="UP000823636"/>
    </source>
</evidence>
<evidence type="ECO:0000259" key="6">
    <source>
        <dbReference type="Pfam" id="PF00924"/>
    </source>
</evidence>
<dbReference type="Gene3D" id="2.30.30.60">
    <property type="match status" value="1"/>
</dbReference>
<keyword evidence="4 5" id="KW-0472">Membrane</keyword>
<sequence>MEVTHPLAKKLVFYIGTLLDNMGVEAEKADKMEGWIYVIVIILLAFAVAFVLRLIVHRILVSYARNHGNETIKELIGRKVFARATYVLPPLIMITLIPLAYGEYPRFIDNVERACWLYFVISVLVYANFFISALWRILSVSEANRTRPLHGILQLVRGIVAGIGAIIIVAIILDKSPMKLITGLGAFAAVLMLVFKDSIIGFVSGVQLSQNDMIRKGDWINTADGTINGHVLDITLNTVKVRNFDNTILTLPPYWLISQPVQNWRGMEESGGRRIKFSVDVDTDSIVTMSPDLFASIGNLELLKGFIEKNGLSPAKPDFGMEGWGSEGVFGSTATNLGMFRAYLSLYLIGNPYISRELMVMTRLLQPTDNGVPLEIYCFSADKIWKEYEAIKSEIIERVFSSAALFKLRLYQNASGIDYLAAAYITAGKQVPDSLNCKL</sequence>
<name>A0A9D9E4R5_9BACT</name>
<evidence type="ECO:0000313" key="7">
    <source>
        <dbReference type="EMBL" id="MBO8438717.1"/>
    </source>
</evidence>
<dbReference type="PANTHER" id="PTHR30414">
    <property type="entry name" value="MINICONDUCTANCE MECHANOSENSITIVE CHANNEL YBDG"/>
    <property type="match status" value="1"/>
</dbReference>
<comment type="caution">
    <text evidence="7">The sequence shown here is derived from an EMBL/GenBank/DDBJ whole genome shotgun (WGS) entry which is preliminary data.</text>
</comment>
<comment type="subcellular location">
    <subcellularLocation>
        <location evidence="1">Membrane</location>
    </subcellularLocation>
</comment>
<reference evidence="7" key="1">
    <citation type="submission" date="2020-10" db="EMBL/GenBank/DDBJ databases">
        <authorList>
            <person name="Gilroy R."/>
        </authorList>
    </citation>
    <scope>NUCLEOTIDE SEQUENCE</scope>
    <source>
        <strain evidence="7">G3-4614</strain>
    </source>
</reference>
<evidence type="ECO:0000256" key="2">
    <source>
        <dbReference type="ARBA" id="ARBA00022692"/>
    </source>
</evidence>
<dbReference type="InterPro" id="IPR023408">
    <property type="entry name" value="MscS_beta-dom_sf"/>
</dbReference>
<protein>
    <submittedName>
        <fullName evidence="7">Mechanosensitive ion channel</fullName>
    </submittedName>
</protein>
<evidence type="ECO:0000256" key="4">
    <source>
        <dbReference type="ARBA" id="ARBA00023136"/>
    </source>
</evidence>
<dbReference type="Pfam" id="PF00924">
    <property type="entry name" value="MS_channel_2nd"/>
    <property type="match status" value="1"/>
</dbReference>
<feature type="transmembrane region" description="Helical" evidence="5">
    <location>
        <begin position="155"/>
        <end position="173"/>
    </location>
</feature>
<dbReference type="AlphaFoldDB" id="A0A9D9E4R5"/>